<gene>
    <name evidence="3 4" type="primary">LOC106058857</name>
</gene>
<evidence type="ECO:0000313" key="4">
    <source>
        <dbReference type="RefSeq" id="XP_055882798.1"/>
    </source>
</evidence>
<proteinExistence type="predicted"/>
<dbReference type="AlphaFoldDB" id="A0A9W3A6K6"/>
<sequence length="123" mass="13697">MDTKTLFVMVLFVVSANADCYTSCYNTYVQSIASHITSQTLICNDIETFVHCLFGSGCNGGSVSEKQILDLMNQYLNLYGFSCSFSTTDLYYKYRNSSSTVSTICVPILLLISACLIKLKQLF</sequence>
<accession>A0A9W3A6K6</accession>
<evidence type="ECO:0000256" key="1">
    <source>
        <dbReference type="SAM" id="SignalP"/>
    </source>
</evidence>
<dbReference type="GeneID" id="106058857"/>
<name>A0A9W3A6K6_BIOGL</name>
<reference evidence="3 4" key="1">
    <citation type="submission" date="2025-04" db="UniProtKB">
        <authorList>
            <consortium name="RefSeq"/>
        </authorList>
    </citation>
    <scope>IDENTIFICATION</scope>
</reference>
<evidence type="ECO:0000313" key="2">
    <source>
        <dbReference type="Proteomes" id="UP001165740"/>
    </source>
</evidence>
<organism evidence="2 4">
    <name type="scientific">Biomphalaria glabrata</name>
    <name type="common">Bloodfluke planorb</name>
    <name type="synonym">Freshwater snail</name>
    <dbReference type="NCBI Taxonomy" id="6526"/>
    <lineage>
        <taxon>Eukaryota</taxon>
        <taxon>Metazoa</taxon>
        <taxon>Spiralia</taxon>
        <taxon>Lophotrochozoa</taxon>
        <taxon>Mollusca</taxon>
        <taxon>Gastropoda</taxon>
        <taxon>Heterobranchia</taxon>
        <taxon>Euthyneura</taxon>
        <taxon>Panpulmonata</taxon>
        <taxon>Hygrophila</taxon>
        <taxon>Lymnaeoidea</taxon>
        <taxon>Planorbidae</taxon>
        <taxon>Biomphalaria</taxon>
    </lineage>
</organism>
<keyword evidence="2" id="KW-1185">Reference proteome</keyword>
<feature type="chain" id="PRO_5044702733" evidence="1">
    <location>
        <begin position="19"/>
        <end position="123"/>
    </location>
</feature>
<dbReference type="RefSeq" id="XP_055882798.1">
    <property type="nucleotide sequence ID" value="XM_056026823.1"/>
</dbReference>
<keyword evidence="1" id="KW-0732">Signal</keyword>
<dbReference type="Proteomes" id="UP001165740">
    <property type="component" value="Chromosome 4"/>
</dbReference>
<protein>
    <submittedName>
        <fullName evidence="3 4">Uncharacterized protein LOC106058857</fullName>
    </submittedName>
</protein>
<dbReference type="OrthoDB" id="6092790at2759"/>
<dbReference type="RefSeq" id="XP_013071822.2">
    <property type="nucleotide sequence ID" value="XM_013216368.2"/>
</dbReference>
<evidence type="ECO:0000313" key="3">
    <source>
        <dbReference type="RefSeq" id="XP_013071822.2"/>
    </source>
</evidence>
<feature type="signal peptide" evidence="1">
    <location>
        <begin position="1"/>
        <end position="18"/>
    </location>
</feature>